<dbReference type="SMART" id="SM00116">
    <property type="entry name" value="CBS"/>
    <property type="match status" value="2"/>
</dbReference>
<dbReference type="SUPFAM" id="SSF54631">
    <property type="entry name" value="CBS-domain pair"/>
    <property type="match status" value="1"/>
</dbReference>
<dbReference type="RefSeq" id="WP_183593527.1">
    <property type="nucleotide sequence ID" value="NZ_JACHWR010000002.1"/>
</dbReference>
<dbReference type="AlphaFoldDB" id="A0A7W4VYP9"/>
<dbReference type="Gene3D" id="3.10.580.10">
    <property type="entry name" value="CBS-domain"/>
    <property type="match status" value="1"/>
</dbReference>
<evidence type="ECO:0000256" key="2">
    <source>
        <dbReference type="PROSITE-ProRule" id="PRU00703"/>
    </source>
</evidence>
<accession>A0A7W4VYP9</accession>
<dbReference type="PANTHER" id="PTHR43080">
    <property type="entry name" value="CBS DOMAIN-CONTAINING PROTEIN CBSX3, MITOCHONDRIAL"/>
    <property type="match status" value="1"/>
</dbReference>
<evidence type="ECO:0000256" key="1">
    <source>
        <dbReference type="ARBA" id="ARBA00023122"/>
    </source>
</evidence>
<protein>
    <submittedName>
        <fullName evidence="4">CBS domain-containing protein</fullName>
    </submittedName>
</protein>
<evidence type="ECO:0000313" key="5">
    <source>
        <dbReference type="Proteomes" id="UP000589626"/>
    </source>
</evidence>
<feature type="domain" description="CBS" evidence="3">
    <location>
        <begin position="1"/>
        <end position="61"/>
    </location>
</feature>
<dbReference type="EMBL" id="JACHWR010000002">
    <property type="protein sequence ID" value="MBB3043752.1"/>
    <property type="molecule type" value="Genomic_DNA"/>
</dbReference>
<keyword evidence="5" id="KW-1185">Reference proteome</keyword>
<feature type="domain" description="CBS" evidence="3">
    <location>
        <begin position="77"/>
        <end position="134"/>
    </location>
</feature>
<gene>
    <name evidence="4" type="ORF">FHU40_003570</name>
</gene>
<dbReference type="InterPro" id="IPR051257">
    <property type="entry name" value="Diverse_CBS-Domain"/>
</dbReference>
<comment type="caution">
    <text evidence="4">The sequence shown here is derived from an EMBL/GenBank/DDBJ whole genome shotgun (WGS) entry which is preliminary data.</text>
</comment>
<evidence type="ECO:0000259" key="3">
    <source>
        <dbReference type="PROSITE" id="PS51371"/>
    </source>
</evidence>
<dbReference type="PROSITE" id="PS51371">
    <property type="entry name" value="CBS"/>
    <property type="match status" value="2"/>
</dbReference>
<organism evidence="4 5">
    <name type="scientific">Nocardioides soli</name>
    <dbReference type="NCBI Taxonomy" id="1036020"/>
    <lineage>
        <taxon>Bacteria</taxon>
        <taxon>Bacillati</taxon>
        <taxon>Actinomycetota</taxon>
        <taxon>Actinomycetes</taxon>
        <taxon>Propionibacteriales</taxon>
        <taxon>Nocardioidaceae</taxon>
        <taxon>Nocardioides</taxon>
    </lineage>
</organism>
<keyword evidence="1 2" id="KW-0129">CBS domain</keyword>
<sequence>MTPHPITATLRMSVREALRQLGDHRISAMPVVDGDGRLRGIVSELDLLRSAVGGAPGEHDRPAASEVVVPPTVESVYTRATVTIAPDDEVAVAVELMTELGAKSLPVVDRGDQVVGMVSRSDVVRALARHDAAIATDIHQKLASVGYDDWLVQIDNGIVTIGGPTDIGQESLARVVARTVAGVVDVRVERA</sequence>
<proteinExistence type="predicted"/>
<dbReference type="PANTHER" id="PTHR43080:SF2">
    <property type="entry name" value="CBS DOMAIN-CONTAINING PROTEIN"/>
    <property type="match status" value="1"/>
</dbReference>
<reference evidence="4 5" key="1">
    <citation type="submission" date="2020-08" db="EMBL/GenBank/DDBJ databases">
        <title>Sequencing the genomes of 1000 actinobacteria strains.</title>
        <authorList>
            <person name="Klenk H.-P."/>
        </authorList>
    </citation>
    <scope>NUCLEOTIDE SEQUENCE [LARGE SCALE GENOMIC DNA]</scope>
    <source>
        <strain evidence="4 5">DSM 105498</strain>
    </source>
</reference>
<dbReference type="Proteomes" id="UP000589626">
    <property type="component" value="Unassembled WGS sequence"/>
</dbReference>
<name>A0A7W4VYP9_9ACTN</name>
<dbReference type="Pfam" id="PF00571">
    <property type="entry name" value="CBS"/>
    <property type="match status" value="2"/>
</dbReference>
<evidence type="ECO:0000313" key="4">
    <source>
        <dbReference type="EMBL" id="MBB3043752.1"/>
    </source>
</evidence>
<dbReference type="InterPro" id="IPR000644">
    <property type="entry name" value="CBS_dom"/>
</dbReference>
<dbReference type="InterPro" id="IPR046342">
    <property type="entry name" value="CBS_dom_sf"/>
</dbReference>